<dbReference type="Proteomes" id="UP001317742">
    <property type="component" value="Chromosome"/>
</dbReference>
<keyword evidence="8" id="KW-1185">Reference proteome</keyword>
<evidence type="ECO:0000256" key="2">
    <source>
        <dbReference type="ARBA" id="ARBA00022603"/>
    </source>
</evidence>
<protein>
    <recommendedName>
        <fullName evidence="1">site-specific DNA-methyltransferase (adenine-specific)</fullName>
        <ecNumber evidence="1">2.1.1.72</ecNumber>
    </recommendedName>
</protein>
<keyword evidence="2" id="KW-0489">Methyltransferase</keyword>
<dbReference type="PANTHER" id="PTHR33841:SF1">
    <property type="entry name" value="DNA METHYLTRANSFERASE A"/>
    <property type="match status" value="1"/>
</dbReference>
<dbReference type="InterPro" id="IPR029063">
    <property type="entry name" value="SAM-dependent_MTases_sf"/>
</dbReference>
<dbReference type="RefSeq" id="WP_281762721.1">
    <property type="nucleotide sequence ID" value="NZ_AP026709.1"/>
</dbReference>
<gene>
    <name evidence="7" type="ORF">SYK_12030</name>
</gene>
<dbReference type="InterPro" id="IPR002052">
    <property type="entry name" value="DNA_methylase_N6_adenine_CS"/>
</dbReference>
<dbReference type="PRINTS" id="PR00507">
    <property type="entry name" value="N12N6MTFRASE"/>
</dbReference>
<dbReference type="SUPFAM" id="SSF53335">
    <property type="entry name" value="S-adenosyl-L-methionine-dependent methyltransferases"/>
    <property type="match status" value="1"/>
</dbReference>
<reference evidence="7 8" key="1">
    <citation type="submission" date="2022-08" db="EMBL/GenBank/DDBJ databases">
        <title>Genome Sequence of the sulphate-reducing bacterium, Pseudodesulfovibrio sp. SYK.</title>
        <authorList>
            <person name="Kondo R."/>
            <person name="Kataoka T."/>
        </authorList>
    </citation>
    <scope>NUCLEOTIDE SEQUENCE [LARGE SCALE GENOMIC DNA]</scope>
    <source>
        <strain evidence="7 8">SYK</strain>
    </source>
</reference>
<dbReference type="EMBL" id="AP026709">
    <property type="protein sequence ID" value="BDQ36843.1"/>
    <property type="molecule type" value="Genomic_DNA"/>
</dbReference>
<feature type="domain" description="MmeI-like target recognition" evidence="5">
    <location>
        <begin position="400"/>
        <end position="601"/>
    </location>
</feature>
<sequence>MDSKKGAFEGKLKGVPYFNGGLFSNIPSVTLNKEELELLRDAAIEDWSQVKPEIFGTLFQSSMEGDERHAYGAHFTSEADIYKIVMPTIVRPWREKIDKAKTLKSLIALKNEITKFNVLDPSCGSGNFLYVAYRELKKIESLIVDKIYENFGEKNIRKVGLSRVSTNQFWGIDNNPFAVELAKVTLLLAKEISIINQNKHFKKHVPLPDMYEKTLPLDNIDENVVCADALFKKWPEADAIIGNPPYQSKNKMLQEYGREYLDKLRGLYPKIPGRADYCVYWFRRAHDVLEQGGRAGLVGTNTIRQNYSREGGLDYIVSNGGTITDAVGTQVWSGDAVVHVSIANWVKGKANGECTLMNQLGDGIDSPWESYTLDVIPSSLSPKADLTSASSLAINNQAKSCFQGQTHGHKGFLIDKSEIQQHQKNDQLSDVIFPYLTARDMLTTYPSGPERYVIDFGNFDIVKASQHKIEFKKVKENVLPDIEAKARAERDKSGRDTGPRQNHLSHWWKFWRPRRDMIDTISSMTRYITCGRVTKRPIFSFVSSSIHPNDALMVFAFEDDYSFGILQSSTHWLWFTNRCSTLKGDFRYTSETVFNSFPWPQKPTPQKVKDVAAAAVSLRRIRQDLLSTNECTLRELYQAMELPGKNPLKDAQAALDLAVIKTYGFKAKSDILIQLRDLNLELAKKEAIGEELTGPGVPKSFKKIQDITSDDRISVPVE</sequence>
<dbReference type="PROSITE" id="PS00092">
    <property type="entry name" value="N6_MTASE"/>
    <property type="match status" value="1"/>
</dbReference>
<feature type="domain" description="MmeI-like DNA-methyltransferase" evidence="6">
    <location>
        <begin position="101"/>
        <end position="342"/>
    </location>
</feature>
<keyword evidence="3" id="KW-0808">Transferase</keyword>
<evidence type="ECO:0000259" key="6">
    <source>
        <dbReference type="Pfam" id="PF20473"/>
    </source>
</evidence>
<evidence type="ECO:0000256" key="1">
    <source>
        <dbReference type="ARBA" id="ARBA00011900"/>
    </source>
</evidence>
<evidence type="ECO:0000313" key="8">
    <source>
        <dbReference type="Proteomes" id="UP001317742"/>
    </source>
</evidence>
<dbReference type="PANTHER" id="PTHR33841">
    <property type="entry name" value="DNA METHYLTRANSFERASE YEEA-RELATED"/>
    <property type="match status" value="1"/>
</dbReference>
<comment type="catalytic activity">
    <reaction evidence="4">
        <text>a 2'-deoxyadenosine in DNA + S-adenosyl-L-methionine = an N(6)-methyl-2'-deoxyadenosine in DNA + S-adenosyl-L-homocysteine + H(+)</text>
        <dbReference type="Rhea" id="RHEA:15197"/>
        <dbReference type="Rhea" id="RHEA-COMP:12418"/>
        <dbReference type="Rhea" id="RHEA-COMP:12419"/>
        <dbReference type="ChEBI" id="CHEBI:15378"/>
        <dbReference type="ChEBI" id="CHEBI:57856"/>
        <dbReference type="ChEBI" id="CHEBI:59789"/>
        <dbReference type="ChEBI" id="CHEBI:90615"/>
        <dbReference type="ChEBI" id="CHEBI:90616"/>
        <dbReference type="EC" id="2.1.1.72"/>
    </reaction>
</comment>
<evidence type="ECO:0000313" key="7">
    <source>
        <dbReference type="EMBL" id="BDQ36843.1"/>
    </source>
</evidence>
<dbReference type="Gene3D" id="3.40.50.150">
    <property type="entry name" value="Vaccinia Virus protein VP39"/>
    <property type="match status" value="1"/>
</dbReference>
<evidence type="ECO:0000259" key="5">
    <source>
        <dbReference type="Pfam" id="PF20466"/>
    </source>
</evidence>
<dbReference type="InterPro" id="IPR050953">
    <property type="entry name" value="N4_N6_ade-DNA_methylase"/>
</dbReference>
<dbReference type="Pfam" id="PF20473">
    <property type="entry name" value="MmeI_Mtase"/>
    <property type="match status" value="1"/>
</dbReference>
<dbReference type="InterPro" id="IPR046816">
    <property type="entry name" value="MmeI_Mtase"/>
</dbReference>
<name>A0ABM8AZ91_9BACT</name>
<accession>A0ABM8AZ91</accession>
<organism evidence="7 8">
    <name type="scientific">Pseudodesulfovibrio nedwellii</name>
    <dbReference type="NCBI Taxonomy" id="2973072"/>
    <lineage>
        <taxon>Bacteria</taxon>
        <taxon>Pseudomonadati</taxon>
        <taxon>Thermodesulfobacteriota</taxon>
        <taxon>Desulfovibrionia</taxon>
        <taxon>Desulfovibrionales</taxon>
        <taxon>Desulfovibrionaceae</taxon>
    </lineage>
</organism>
<evidence type="ECO:0000256" key="3">
    <source>
        <dbReference type="ARBA" id="ARBA00022679"/>
    </source>
</evidence>
<dbReference type="Pfam" id="PF20466">
    <property type="entry name" value="MmeI_TRD"/>
    <property type="match status" value="1"/>
</dbReference>
<dbReference type="EC" id="2.1.1.72" evidence="1"/>
<dbReference type="InterPro" id="IPR046820">
    <property type="entry name" value="MmeI_TRD"/>
</dbReference>
<proteinExistence type="predicted"/>
<evidence type="ECO:0000256" key="4">
    <source>
        <dbReference type="ARBA" id="ARBA00047942"/>
    </source>
</evidence>